<keyword evidence="9" id="KW-0539">Nucleus</keyword>
<feature type="compositionally biased region" description="Low complexity" evidence="13">
    <location>
        <begin position="109"/>
        <end position="120"/>
    </location>
</feature>
<feature type="compositionally biased region" description="Polar residues" evidence="13">
    <location>
        <begin position="666"/>
        <end position="678"/>
    </location>
</feature>
<keyword evidence="5" id="KW-0347">Helicase</keyword>
<keyword evidence="17" id="KW-1185">Reference proteome</keyword>
<feature type="compositionally biased region" description="Polar residues" evidence="13">
    <location>
        <begin position="317"/>
        <end position="352"/>
    </location>
</feature>
<dbReference type="EMBL" id="JAAAJB010000652">
    <property type="protein sequence ID" value="KAG0252550.1"/>
    <property type="molecule type" value="Genomic_DNA"/>
</dbReference>
<keyword evidence="7" id="KW-0238">DNA-binding</keyword>
<dbReference type="GO" id="GO:0005737">
    <property type="term" value="C:cytoplasm"/>
    <property type="evidence" value="ECO:0007669"/>
    <property type="project" value="TreeGrafter"/>
</dbReference>
<evidence type="ECO:0000256" key="11">
    <source>
        <dbReference type="ARBA" id="ARBA00034808"/>
    </source>
</evidence>
<organism evidence="16 17">
    <name type="scientific">Actinomortierella ambigua</name>
    <dbReference type="NCBI Taxonomy" id="1343610"/>
    <lineage>
        <taxon>Eukaryota</taxon>
        <taxon>Fungi</taxon>
        <taxon>Fungi incertae sedis</taxon>
        <taxon>Mucoromycota</taxon>
        <taxon>Mortierellomycotina</taxon>
        <taxon>Mortierellomycetes</taxon>
        <taxon>Mortierellales</taxon>
        <taxon>Mortierellaceae</taxon>
        <taxon>Actinomortierella</taxon>
    </lineage>
</organism>
<keyword evidence="4" id="KW-0378">Hydrolase</keyword>
<dbReference type="FunFam" id="3.40.50.300:FF:000772">
    <property type="entry name" value="ATP-dependent DNA helicase Q4"/>
    <property type="match status" value="1"/>
</dbReference>
<dbReference type="SUPFAM" id="SSF52540">
    <property type="entry name" value="P-loop containing nucleoside triphosphate hydrolases"/>
    <property type="match status" value="1"/>
</dbReference>
<dbReference type="CDD" id="cd22289">
    <property type="entry name" value="RecQL4_SLD2_NTD"/>
    <property type="match status" value="1"/>
</dbReference>
<feature type="compositionally biased region" description="Basic and acidic residues" evidence="13">
    <location>
        <begin position="843"/>
        <end position="852"/>
    </location>
</feature>
<gene>
    <name evidence="16" type="ORF">DFQ27_008005</name>
</gene>
<dbReference type="InterPro" id="IPR021110">
    <property type="entry name" value="DNA_rep_checkpnt_protein"/>
</dbReference>
<dbReference type="Pfam" id="PF00270">
    <property type="entry name" value="DEAD"/>
    <property type="match status" value="1"/>
</dbReference>
<feature type="compositionally biased region" description="Polar residues" evidence="13">
    <location>
        <begin position="514"/>
        <end position="525"/>
    </location>
</feature>
<dbReference type="PANTHER" id="PTHR13710:SF108">
    <property type="entry name" value="ATP-DEPENDENT DNA HELICASE Q4"/>
    <property type="match status" value="1"/>
</dbReference>
<comment type="subcellular location">
    <subcellularLocation>
        <location evidence="1">Nucleus</location>
    </subcellularLocation>
</comment>
<dbReference type="GO" id="GO:0016787">
    <property type="term" value="F:hydrolase activity"/>
    <property type="evidence" value="ECO:0007669"/>
    <property type="project" value="UniProtKB-KW"/>
</dbReference>
<dbReference type="GO" id="GO:0000724">
    <property type="term" value="P:double-strand break repair via homologous recombination"/>
    <property type="evidence" value="ECO:0007669"/>
    <property type="project" value="TreeGrafter"/>
</dbReference>
<dbReference type="SMART" id="SM00487">
    <property type="entry name" value="DEXDc"/>
    <property type="match status" value="1"/>
</dbReference>
<evidence type="ECO:0000256" key="3">
    <source>
        <dbReference type="ARBA" id="ARBA00022741"/>
    </source>
</evidence>
<sequence length="2158" mass="235735">MDESSPFVARTHGQSLAHGTSFAVDIAHDHRGAGGNPFLVSRPRGAGGSVASSAREVHHERRVANQESQRIGGTHEHIPPLSGQTSYYIEGDTKGGRQELRTQGEMTTASSLPPLAPSSSDVKGKRVSPNPSDALRELNKKVKATRIELKAWEANFLELHGRQPTQADIAKEDDMVKKYRAYGKLKKAIAAGSGPSTPSFSSSTAHSTKTRPSSSASSSTSSNALAREKELTRTPRKSHRTSNPFLVGMEEGHSSGSALLRTPTKKSADQVEYISPNVIGLMSPRRSRRVQDDSYYSPSSSSHLTRPTARDGVVSSPAGTPTKASPYSIASPSFKSSQTARMLFSPQKSSSLRPRGTPKSHSLESIDEAQEHGSTYTAPRTPSRHQHTPISRLTPGRGGSANPFLSPLGAHSTAKSPLFGGIYKSKKRTKMTRAPSDLSVATSQAQDQHGMAVLSQPTLEDSQEGESQGLPDASEYSPSLQSSNPLLLTPRRSAASRASRALFRQSSSMDMRVSQRNMMSPSRKSVATRHPDFNPFAPQSLHPADFLFDSAAEALDSMSIHDNADEESSERNYLLHDSRAASPVERRDSSPIDKEEQWVETFQMDDPSQYSPEVSSPVDQGFLNSNGLQRTGTSPSWRDRSSKSSLMLDNSSNGIDREGAEGEWMSASTISPRATDQMPSLTFSQPSQPTPQSPESDSEYMFVAPGFHSHHQHRRRRPFGRSTFPLSFSQVEDEEGEEGGFAQTYPPQDTSKDETLDPLAATKEAVRTMTSSFNADDGYYDEAGDDSDEDEDLQSKEGENGSNNNARARKKTQKRTTKLHRISSSKPTVATARKTKRTATTAKAKEDNERAGDASTTGAKGVVKQPKDNAVQSEKSSDTATTTAEELSRTSTARQDPVTAGWANSNKPLVRSDRTYGTGRAGARRSTTSSNSYADGNFVAYNLQRKSGKSGRGRFRGGRSRGSASYGSSQATTGAGVSRFDTTSWRDEFDQDLSFSSGVMTNLTSFQQSMLLDEHIGDLDDLVEPDQEILPWYGKVPEAGEEGEGDDIEGEDVEEDPLIASISPRYLPEDGPSSMKVNLGHILRRVWGYSSFRDGQLESIKRALNNESTLLVLPTGGGKSLSYQLPAYVLSKLNAPSLTLVISPMISLMYDQVKCLPPGLVGACWTSVEQTDAQFKDFMNKLKDNTIKILFISPEKLTSASFLSLVASNAIPRISFLCVDEVHCLSEWSHNFRPAYLMLNHVLQTQLGGPCVLGLTGTATEATKDSICETLGIDRTHGVLSGPVIRKNLAMSVSVEEHREEALLNMLRSPRFMHMDAILIYVMKQSQADHLAAFLRVRNFNAESYHAGKSSQDRQRIQERFMHGSSGTVGGGGAATVGSVGSAAAAAVGGNIASAAAGGTSGSMGDASQDPQDMAHVVAGGSSSTNTSTAPGAPSQRGIRILCATIAFGMGLNKSNIRSVIHFCMPKSLENYIQEIGRSGRDGRQSYCHMFLSQEDYLQHRSLAYADGMDYETLRWLLLGLFAWTVPTGNAGSSGGSRLLTSSSSSSSAGVSRNDGKGSKKRTSQVSVDRRDDFSGEMSGDDGEMPPSKKARQNTGVSSSIKGRQSKKHQTDLLNEIPLPKSVVPVVHPEERLSIDPRENMYRTMMPTQSRRGHQRKRWVVVKEEQAELDFDIKKEVLATLLSYLELDHSKSIKCHGTIQSKCIFKVVQSEDRLVDIDQKSPLLDWIIRNGVRTTYRPSSSYNRYNGRSKGNGGLLSMGYSCDMMQMCLTFDISHHELYQELQKLRRQKWIVFEMSEPGWLVEILEDPVQAMRKRQQPPLRNRDGSDLDDEEEDVMIADTVDMQQQHLTEFLDELSERLYQKVCAVERAGAAKVDAVYELFHSVATPTWQMHPALAPRPIYKSTVASSSDSALAETEREMTEPEAVLTEGIQEYFARTHGEGIGDVYEEMKKEVDGPLSMELDNNNHTAAAISSLSTSISTSDKAHRMAIAQRIGKSMAMYNYQPAMIQDLQRNWKAALEVDLRVFLSLQLQQLGDDWLQWQAEVGAMAAAPSGPTAARAGVGMASSALAPVALRMIESPRVVTRIFHGMSSPCFPVMVWARAGGGSGGGGAGGGGAKQYWAKYAHFDFATLMQMANRVLKELKVKYKIQAQSQRRSR</sequence>
<dbReference type="PANTHER" id="PTHR13710">
    <property type="entry name" value="DNA HELICASE RECQ FAMILY MEMBER"/>
    <property type="match status" value="1"/>
</dbReference>
<feature type="region of interest" description="Disordered" evidence="13">
    <location>
        <begin position="35"/>
        <end position="138"/>
    </location>
</feature>
<evidence type="ECO:0000256" key="1">
    <source>
        <dbReference type="ARBA" id="ARBA00004123"/>
    </source>
</evidence>
<dbReference type="InterPro" id="IPR014001">
    <property type="entry name" value="Helicase_ATP-bd"/>
</dbReference>
<dbReference type="Pfam" id="PF00271">
    <property type="entry name" value="Helicase_C"/>
    <property type="match status" value="1"/>
</dbReference>
<feature type="compositionally biased region" description="Basic and acidic residues" evidence="13">
    <location>
        <begin position="55"/>
        <end position="64"/>
    </location>
</feature>
<evidence type="ECO:0000256" key="2">
    <source>
        <dbReference type="ARBA" id="ARBA00005446"/>
    </source>
</evidence>
<dbReference type="InterPro" id="IPR001650">
    <property type="entry name" value="Helicase_C-like"/>
</dbReference>
<accession>A0A9P6PU40</accession>
<reference evidence="16" key="1">
    <citation type="journal article" date="2020" name="Fungal Divers.">
        <title>Resolving the Mortierellaceae phylogeny through synthesis of multi-gene phylogenetics and phylogenomics.</title>
        <authorList>
            <person name="Vandepol N."/>
            <person name="Liber J."/>
            <person name="Desiro A."/>
            <person name="Na H."/>
            <person name="Kennedy M."/>
            <person name="Barry K."/>
            <person name="Grigoriev I.V."/>
            <person name="Miller A.N."/>
            <person name="O'Donnell K."/>
            <person name="Stajich J.E."/>
            <person name="Bonito G."/>
        </authorList>
    </citation>
    <scope>NUCLEOTIDE SEQUENCE</scope>
    <source>
        <strain evidence="16">BC1065</strain>
    </source>
</reference>
<feature type="compositionally biased region" description="Polar residues" evidence="13">
    <location>
        <begin position="606"/>
        <end position="633"/>
    </location>
</feature>
<dbReference type="Proteomes" id="UP000807716">
    <property type="component" value="Unassembled WGS sequence"/>
</dbReference>
<dbReference type="GO" id="GO:0005694">
    <property type="term" value="C:chromosome"/>
    <property type="evidence" value="ECO:0007669"/>
    <property type="project" value="TreeGrafter"/>
</dbReference>
<dbReference type="GO" id="GO:0006260">
    <property type="term" value="P:DNA replication"/>
    <property type="evidence" value="ECO:0007669"/>
    <property type="project" value="InterPro"/>
</dbReference>
<feature type="domain" description="Helicase ATP-binding" evidence="14">
    <location>
        <begin position="1100"/>
        <end position="1277"/>
    </location>
</feature>
<feature type="region of interest" description="Disordered" evidence="13">
    <location>
        <begin position="188"/>
        <end position="539"/>
    </location>
</feature>
<dbReference type="InterPro" id="IPR011545">
    <property type="entry name" value="DEAD/DEAH_box_helicase_dom"/>
</dbReference>
<dbReference type="Gene3D" id="1.10.10.1460">
    <property type="match status" value="1"/>
</dbReference>
<feature type="compositionally biased region" description="Polar residues" evidence="13">
    <location>
        <begin position="1593"/>
        <end position="1603"/>
    </location>
</feature>
<evidence type="ECO:0000313" key="17">
    <source>
        <dbReference type="Proteomes" id="UP000807716"/>
    </source>
</evidence>
<feature type="compositionally biased region" description="Polar residues" evidence="13">
    <location>
        <begin position="870"/>
        <end position="894"/>
    </location>
</feature>
<feature type="compositionally biased region" description="Basic and acidic residues" evidence="13">
    <location>
        <begin position="569"/>
        <end position="597"/>
    </location>
</feature>
<feature type="compositionally biased region" description="Low complexity" evidence="13">
    <location>
        <begin position="643"/>
        <end position="653"/>
    </location>
</feature>
<evidence type="ECO:0000313" key="16">
    <source>
        <dbReference type="EMBL" id="KAG0252550.1"/>
    </source>
</evidence>
<dbReference type="GO" id="GO:0009378">
    <property type="term" value="F:four-way junction helicase activity"/>
    <property type="evidence" value="ECO:0007669"/>
    <property type="project" value="TreeGrafter"/>
</dbReference>
<evidence type="ECO:0000256" key="10">
    <source>
        <dbReference type="ARBA" id="ARBA00034617"/>
    </source>
</evidence>
<evidence type="ECO:0000256" key="9">
    <source>
        <dbReference type="ARBA" id="ARBA00023242"/>
    </source>
</evidence>
<comment type="catalytic activity">
    <reaction evidence="12">
        <text>ATP + H2O = ADP + phosphate + H(+)</text>
        <dbReference type="Rhea" id="RHEA:13065"/>
        <dbReference type="ChEBI" id="CHEBI:15377"/>
        <dbReference type="ChEBI" id="CHEBI:15378"/>
        <dbReference type="ChEBI" id="CHEBI:30616"/>
        <dbReference type="ChEBI" id="CHEBI:43474"/>
        <dbReference type="ChEBI" id="CHEBI:456216"/>
    </reaction>
</comment>
<protein>
    <recommendedName>
        <fullName evidence="11">DNA 3'-5' helicase</fullName>
        <ecNumber evidence="11">5.6.2.4</ecNumber>
    </recommendedName>
</protein>
<keyword evidence="3" id="KW-0547">Nucleotide-binding</keyword>
<comment type="caution">
    <text evidence="16">The sequence shown here is derived from an EMBL/GenBank/DDBJ whole genome shotgun (WGS) entry which is preliminary data.</text>
</comment>
<dbReference type="SMART" id="SM00490">
    <property type="entry name" value="HELICc"/>
    <property type="match status" value="1"/>
</dbReference>
<keyword evidence="8" id="KW-0413">Isomerase</keyword>
<dbReference type="OrthoDB" id="10261556at2759"/>
<evidence type="ECO:0000256" key="12">
    <source>
        <dbReference type="ARBA" id="ARBA00049360"/>
    </source>
</evidence>
<name>A0A9P6PU40_9FUNG</name>
<evidence type="ECO:0000256" key="13">
    <source>
        <dbReference type="SAM" id="MobiDB-lite"/>
    </source>
</evidence>
<feature type="compositionally biased region" description="Low complexity" evidence="13">
    <location>
        <begin position="1536"/>
        <end position="1553"/>
    </location>
</feature>
<dbReference type="EC" id="5.6.2.4" evidence="11"/>
<dbReference type="PROSITE" id="PS51194">
    <property type="entry name" value="HELICASE_CTER"/>
    <property type="match status" value="1"/>
</dbReference>
<comment type="catalytic activity">
    <reaction evidence="10">
        <text>Couples ATP hydrolysis with the unwinding of duplex DNA by translocating in the 3'-5' direction.</text>
        <dbReference type="EC" id="5.6.2.4"/>
    </reaction>
</comment>
<dbReference type="Gene3D" id="3.40.50.300">
    <property type="entry name" value="P-loop containing nucleotide triphosphate hydrolases"/>
    <property type="match status" value="2"/>
</dbReference>
<evidence type="ECO:0000256" key="8">
    <source>
        <dbReference type="ARBA" id="ARBA00023235"/>
    </source>
</evidence>
<comment type="similarity">
    <text evidence="2">Belongs to the helicase family. RecQ subfamily.</text>
</comment>
<keyword evidence="6" id="KW-0067">ATP-binding</keyword>
<evidence type="ECO:0000256" key="6">
    <source>
        <dbReference type="ARBA" id="ARBA00022840"/>
    </source>
</evidence>
<dbReference type="GO" id="GO:0005524">
    <property type="term" value="F:ATP binding"/>
    <property type="evidence" value="ECO:0007669"/>
    <property type="project" value="UniProtKB-KW"/>
</dbReference>
<feature type="compositionally biased region" description="Basic and acidic residues" evidence="13">
    <location>
        <begin position="91"/>
        <end position="102"/>
    </location>
</feature>
<feature type="domain" description="Helicase C-terminal" evidence="15">
    <location>
        <begin position="1299"/>
        <end position="1522"/>
    </location>
</feature>
<dbReference type="PROSITE" id="PS51192">
    <property type="entry name" value="HELICASE_ATP_BIND_1"/>
    <property type="match status" value="1"/>
</dbReference>
<dbReference type="Pfam" id="PF11719">
    <property type="entry name" value="Drc1-Sld2"/>
    <property type="match status" value="1"/>
</dbReference>
<evidence type="ECO:0000256" key="5">
    <source>
        <dbReference type="ARBA" id="ARBA00022806"/>
    </source>
</evidence>
<feature type="compositionally biased region" description="Low complexity" evidence="13">
    <location>
        <begin position="190"/>
        <end position="222"/>
    </location>
</feature>
<dbReference type="CDD" id="cd18018">
    <property type="entry name" value="DEXHc_RecQ4-like"/>
    <property type="match status" value="1"/>
</dbReference>
<evidence type="ECO:0000259" key="15">
    <source>
        <dbReference type="PROSITE" id="PS51194"/>
    </source>
</evidence>
<feature type="compositionally biased region" description="Basic residues" evidence="13">
    <location>
        <begin position="708"/>
        <end position="719"/>
    </location>
</feature>
<proteinExistence type="inferred from homology"/>
<feature type="compositionally biased region" description="Acidic residues" evidence="13">
    <location>
        <begin position="778"/>
        <end position="792"/>
    </location>
</feature>
<evidence type="ECO:0000256" key="4">
    <source>
        <dbReference type="ARBA" id="ARBA00022801"/>
    </source>
</evidence>
<dbReference type="GO" id="GO:0003677">
    <property type="term" value="F:DNA binding"/>
    <property type="evidence" value="ECO:0007669"/>
    <property type="project" value="UniProtKB-KW"/>
</dbReference>
<dbReference type="InterPro" id="IPR027417">
    <property type="entry name" value="P-loop_NTPase"/>
</dbReference>
<dbReference type="GO" id="GO:0005634">
    <property type="term" value="C:nucleus"/>
    <property type="evidence" value="ECO:0007669"/>
    <property type="project" value="UniProtKB-SubCell"/>
</dbReference>
<evidence type="ECO:0000256" key="7">
    <source>
        <dbReference type="ARBA" id="ARBA00023125"/>
    </source>
</evidence>
<feature type="region of interest" description="Disordered" evidence="13">
    <location>
        <begin position="563"/>
        <end position="978"/>
    </location>
</feature>
<feature type="compositionally biased region" description="Low complexity" evidence="13">
    <location>
        <begin position="477"/>
        <end position="508"/>
    </location>
</feature>
<feature type="compositionally biased region" description="Basic residues" evidence="13">
    <location>
        <begin position="946"/>
        <end position="959"/>
    </location>
</feature>
<dbReference type="GO" id="GO:0043138">
    <property type="term" value="F:3'-5' DNA helicase activity"/>
    <property type="evidence" value="ECO:0007669"/>
    <property type="project" value="UniProtKB-EC"/>
</dbReference>
<evidence type="ECO:0000259" key="14">
    <source>
        <dbReference type="PROSITE" id="PS51192"/>
    </source>
</evidence>
<feature type="region of interest" description="Disordered" evidence="13">
    <location>
        <begin position="1532"/>
        <end position="1612"/>
    </location>
</feature>
<feature type="compositionally biased region" description="Basic residues" evidence="13">
    <location>
        <begin position="807"/>
        <end position="823"/>
    </location>
</feature>